<evidence type="ECO:0000256" key="5">
    <source>
        <dbReference type="ARBA" id="ARBA00022801"/>
    </source>
</evidence>
<dbReference type="PANTHER" id="PTHR24006:SF687">
    <property type="entry name" value="UBIQUITIN CARBOXYL-TERMINAL HYDROLASE 10"/>
    <property type="match status" value="1"/>
</dbReference>
<comment type="catalytic activity">
    <reaction evidence="1">
        <text>Thiol-dependent hydrolysis of ester, thioester, amide, peptide and isopeptide bonds formed by the C-terminal Gly of ubiquitin (a 76-residue protein attached to proteins as an intracellular targeting signal).</text>
        <dbReference type="EC" id="3.4.19.12"/>
    </reaction>
</comment>
<dbReference type="PROSITE" id="PS50235">
    <property type="entry name" value="USP_3"/>
    <property type="match status" value="1"/>
</dbReference>
<feature type="compositionally biased region" description="Basic and acidic residues" evidence="7">
    <location>
        <begin position="154"/>
        <end position="191"/>
    </location>
</feature>
<dbReference type="InterPro" id="IPR018200">
    <property type="entry name" value="USP_CS"/>
</dbReference>
<feature type="region of interest" description="Disordered" evidence="7">
    <location>
        <begin position="68"/>
        <end position="197"/>
    </location>
</feature>
<evidence type="ECO:0000256" key="4">
    <source>
        <dbReference type="ARBA" id="ARBA00022786"/>
    </source>
</evidence>
<dbReference type="Proteomes" id="UP001295684">
    <property type="component" value="Unassembled WGS sequence"/>
</dbReference>
<evidence type="ECO:0000256" key="1">
    <source>
        <dbReference type="ARBA" id="ARBA00000707"/>
    </source>
</evidence>
<feature type="domain" description="USP" evidence="8">
    <location>
        <begin position="283"/>
        <end position="596"/>
    </location>
</feature>
<dbReference type="InterPro" id="IPR001394">
    <property type="entry name" value="Peptidase_C19_UCH"/>
</dbReference>
<dbReference type="InterPro" id="IPR050164">
    <property type="entry name" value="Peptidase_C19"/>
</dbReference>
<dbReference type="InterPro" id="IPR038765">
    <property type="entry name" value="Papain-like_cys_pep_sf"/>
</dbReference>
<dbReference type="EC" id="3.4.19.12" evidence="2"/>
<feature type="region of interest" description="Disordered" evidence="7">
    <location>
        <begin position="222"/>
        <end position="266"/>
    </location>
</feature>
<dbReference type="Pfam" id="PF00443">
    <property type="entry name" value="UCH"/>
    <property type="match status" value="1"/>
</dbReference>
<evidence type="ECO:0000313" key="9">
    <source>
        <dbReference type="EMBL" id="CAI2363007.1"/>
    </source>
</evidence>
<protein>
    <recommendedName>
        <fullName evidence="2">ubiquitinyl hydrolase 1</fullName>
        <ecNumber evidence="2">3.4.19.12</ecNumber>
    </recommendedName>
</protein>
<keyword evidence="3" id="KW-0645">Protease</keyword>
<dbReference type="GO" id="GO:0005829">
    <property type="term" value="C:cytosol"/>
    <property type="evidence" value="ECO:0007669"/>
    <property type="project" value="TreeGrafter"/>
</dbReference>
<feature type="compositionally biased region" description="Basic and acidic residues" evidence="7">
    <location>
        <begin position="222"/>
        <end position="236"/>
    </location>
</feature>
<dbReference type="GO" id="GO:0016579">
    <property type="term" value="P:protein deubiquitination"/>
    <property type="evidence" value="ECO:0007669"/>
    <property type="project" value="InterPro"/>
</dbReference>
<evidence type="ECO:0000256" key="3">
    <source>
        <dbReference type="ARBA" id="ARBA00022670"/>
    </source>
</evidence>
<evidence type="ECO:0000256" key="6">
    <source>
        <dbReference type="ARBA" id="ARBA00022807"/>
    </source>
</evidence>
<dbReference type="PANTHER" id="PTHR24006">
    <property type="entry name" value="UBIQUITIN CARBOXYL-TERMINAL HYDROLASE"/>
    <property type="match status" value="1"/>
</dbReference>
<dbReference type="EMBL" id="CAMPGE010004161">
    <property type="protein sequence ID" value="CAI2363007.1"/>
    <property type="molecule type" value="Genomic_DNA"/>
</dbReference>
<sequence length="597" mass="68551">MLISSCFYAIFFSSTFLIPLMKPKENDSLKSKALVADWSRSLFFFMLRNGEYKEGHVKAVGGLEQVGEENAHEEEASRDGEKEQEGCGDGCLEEESEETKGESENMVESEQEMEEGHGEEPVKGSEGEPEKNTEEDVKVESKELNDLLAEELEDKSIEKSKNKSEGEIKENPLEEFKKEKEKQIKEKKTEEEDKQEPQVMIIQTKDSACQYDMEIKNVHEKDCQTISPDSEKKTSSDKCAQVDIKPKRTDTQQNQRRRNVGRDSRRFDSCNYSQVEKFSPKNKGIYNPGLDCFLNSSLQALFSIPEFKSYFVDEIAVFGPLSQPENSSNPDTSNYKFTRHFKSLCDNYVTSTNQSINTKEIRDFFEEVFPSSRMHCSNEFILDLLSKLRSELNLSTGEFDSGGHSNAEEAWDAYINEFPSKIDELFYGMNQTSVACPNCGTDEPSFEPFLGVPLECDEYDAEIGFRKFLNPASEDFEYDEVCEACGKEVVIKHMKRTTKYPKYLIMPFQRQSEDGKSKINGRMKYYEKFEIDQPTKHINYSLMGIIQHSGSLHGGHYISTCKREGGWKCFNDSSVSNYHKDITQDEKAFVLFYRMEN</sequence>
<proteinExistence type="predicted"/>
<dbReference type="PROSITE" id="PS00973">
    <property type="entry name" value="USP_2"/>
    <property type="match status" value="1"/>
</dbReference>
<gene>
    <name evidence="9" type="ORF">ECRASSUSDP1_LOCUS4337</name>
</gene>
<feature type="compositionally biased region" description="Basic and acidic residues" evidence="7">
    <location>
        <begin position="114"/>
        <end position="145"/>
    </location>
</feature>
<reference evidence="9" key="1">
    <citation type="submission" date="2023-07" db="EMBL/GenBank/DDBJ databases">
        <authorList>
            <consortium name="AG Swart"/>
            <person name="Singh M."/>
            <person name="Singh A."/>
            <person name="Seah K."/>
            <person name="Emmerich C."/>
        </authorList>
    </citation>
    <scope>NUCLEOTIDE SEQUENCE</scope>
    <source>
        <strain evidence="9">DP1</strain>
    </source>
</reference>
<comment type="caution">
    <text evidence="9">The sequence shown here is derived from an EMBL/GenBank/DDBJ whole genome shotgun (WGS) entry which is preliminary data.</text>
</comment>
<evidence type="ECO:0000256" key="2">
    <source>
        <dbReference type="ARBA" id="ARBA00012759"/>
    </source>
</evidence>
<keyword evidence="4" id="KW-0833">Ubl conjugation pathway</keyword>
<accession>A0AAD1U9C0</accession>
<keyword evidence="5" id="KW-0378">Hydrolase</keyword>
<dbReference type="GO" id="GO:0005634">
    <property type="term" value="C:nucleus"/>
    <property type="evidence" value="ECO:0007669"/>
    <property type="project" value="TreeGrafter"/>
</dbReference>
<keyword evidence="10" id="KW-1185">Reference proteome</keyword>
<evidence type="ECO:0000259" key="8">
    <source>
        <dbReference type="PROSITE" id="PS50235"/>
    </source>
</evidence>
<dbReference type="AlphaFoldDB" id="A0AAD1U9C0"/>
<dbReference type="Gene3D" id="3.90.70.10">
    <property type="entry name" value="Cysteine proteinases"/>
    <property type="match status" value="1"/>
</dbReference>
<feature type="compositionally biased region" description="Basic and acidic residues" evidence="7">
    <location>
        <begin position="69"/>
        <end position="85"/>
    </location>
</feature>
<dbReference type="InterPro" id="IPR028889">
    <property type="entry name" value="USP"/>
</dbReference>
<name>A0AAD1U9C0_EUPCR</name>
<dbReference type="GO" id="GO:0004843">
    <property type="term" value="F:cysteine-type deubiquitinase activity"/>
    <property type="evidence" value="ECO:0007669"/>
    <property type="project" value="UniProtKB-EC"/>
</dbReference>
<dbReference type="SUPFAM" id="SSF54001">
    <property type="entry name" value="Cysteine proteinases"/>
    <property type="match status" value="1"/>
</dbReference>
<keyword evidence="6" id="KW-0788">Thiol protease</keyword>
<evidence type="ECO:0000256" key="7">
    <source>
        <dbReference type="SAM" id="MobiDB-lite"/>
    </source>
</evidence>
<evidence type="ECO:0000313" key="10">
    <source>
        <dbReference type="Proteomes" id="UP001295684"/>
    </source>
</evidence>
<organism evidence="9 10">
    <name type="scientific">Euplotes crassus</name>
    <dbReference type="NCBI Taxonomy" id="5936"/>
    <lineage>
        <taxon>Eukaryota</taxon>
        <taxon>Sar</taxon>
        <taxon>Alveolata</taxon>
        <taxon>Ciliophora</taxon>
        <taxon>Intramacronucleata</taxon>
        <taxon>Spirotrichea</taxon>
        <taxon>Hypotrichia</taxon>
        <taxon>Euplotida</taxon>
        <taxon>Euplotidae</taxon>
        <taxon>Moneuplotes</taxon>
    </lineage>
</organism>
<dbReference type="GO" id="GO:0006508">
    <property type="term" value="P:proteolysis"/>
    <property type="evidence" value="ECO:0007669"/>
    <property type="project" value="UniProtKB-KW"/>
</dbReference>